<dbReference type="OMA" id="EQTPDMQ"/>
<dbReference type="InParanoid" id="A0A251V8T1"/>
<dbReference type="OrthoDB" id="4062651at2759"/>
<dbReference type="SMART" id="SM00220">
    <property type="entry name" value="S_TKc"/>
    <property type="match status" value="1"/>
</dbReference>
<gene>
    <name evidence="9" type="ORF">HannXRQ_Chr03g0081541</name>
    <name evidence="8" type="ORF">HanXRQr2_Chr03g0124881</name>
</gene>
<keyword evidence="2 8" id="KW-0808">Transferase</keyword>
<evidence type="ECO:0000256" key="1">
    <source>
        <dbReference type="ARBA" id="ARBA00022527"/>
    </source>
</evidence>
<dbReference type="GO" id="GO:0004714">
    <property type="term" value="F:transmembrane receptor protein tyrosine kinase activity"/>
    <property type="evidence" value="ECO:0007669"/>
    <property type="project" value="InterPro"/>
</dbReference>
<accession>A0A251V8T1</accession>
<dbReference type="GO" id="GO:0005524">
    <property type="term" value="F:ATP binding"/>
    <property type="evidence" value="ECO:0007669"/>
    <property type="project" value="UniProtKB-UniRule"/>
</dbReference>
<dbReference type="InterPro" id="IPR017441">
    <property type="entry name" value="Protein_kinase_ATP_BS"/>
</dbReference>
<dbReference type="Gramene" id="mRNA:HanXRQr2_Chr03g0124881">
    <property type="protein sequence ID" value="mRNA:HanXRQr2_Chr03g0124881"/>
    <property type="gene ID" value="HanXRQr2_Chr03g0124881"/>
</dbReference>
<dbReference type="Pfam" id="PF00069">
    <property type="entry name" value="Pkinase"/>
    <property type="match status" value="1"/>
</dbReference>
<dbReference type="SUPFAM" id="SSF56112">
    <property type="entry name" value="Protein kinase-like (PK-like)"/>
    <property type="match status" value="1"/>
</dbReference>
<feature type="binding site" evidence="6">
    <location>
        <position position="56"/>
    </location>
    <ligand>
        <name>ATP</name>
        <dbReference type="ChEBI" id="CHEBI:30616"/>
    </ligand>
</feature>
<proteinExistence type="predicted"/>
<dbReference type="FunFam" id="3.30.200.20:FF:000039">
    <property type="entry name" value="receptor-like protein kinase FERONIA"/>
    <property type="match status" value="1"/>
</dbReference>
<evidence type="ECO:0000256" key="2">
    <source>
        <dbReference type="ARBA" id="ARBA00022679"/>
    </source>
</evidence>
<protein>
    <recommendedName>
        <fullName evidence="7">Protein kinase domain-containing protein</fullName>
    </recommendedName>
</protein>
<dbReference type="InterPro" id="IPR045272">
    <property type="entry name" value="ANXUR1/2-like"/>
</dbReference>
<reference evidence="9" key="2">
    <citation type="submission" date="2017-02" db="EMBL/GenBank/DDBJ databases">
        <title>Sunflower complete genome.</title>
        <authorList>
            <person name="Langlade N."/>
            <person name="Munos S."/>
        </authorList>
    </citation>
    <scope>NUCLEOTIDE SEQUENCE [LARGE SCALE GENOMIC DNA]</scope>
    <source>
        <tissue evidence="9">Leaves</tissue>
    </source>
</reference>
<dbReference type="GO" id="GO:0004674">
    <property type="term" value="F:protein serine/threonine kinase activity"/>
    <property type="evidence" value="ECO:0007669"/>
    <property type="project" value="UniProtKB-KW"/>
</dbReference>
<feature type="domain" description="Protein kinase" evidence="7">
    <location>
        <begin position="25"/>
        <end position="301"/>
    </location>
</feature>
<reference evidence="8 10" key="1">
    <citation type="journal article" date="2017" name="Nature">
        <title>The sunflower genome provides insights into oil metabolism, flowering and Asterid evolution.</title>
        <authorList>
            <person name="Badouin H."/>
            <person name="Gouzy J."/>
            <person name="Grassa C.J."/>
            <person name="Murat F."/>
            <person name="Staton S.E."/>
            <person name="Cottret L."/>
            <person name="Lelandais-Briere C."/>
            <person name="Owens G.L."/>
            <person name="Carrere S."/>
            <person name="Mayjonade B."/>
            <person name="Legrand L."/>
            <person name="Gill N."/>
            <person name="Kane N.C."/>
            <person name="Bowers J.E."/>
            <person name="Hubner S."/>
            <person name="Bellec A."/>
            <person name="Berard A."/>
            <person name="Berges H."/>
            <person name="Blanchet N."/>
            <person name="Boniface M.C."/>
            <person name="Brunel D."/>
            <person name="Catrice O."/>
            <person name="Chaidir N."/>
            <person name="Claudel C."/>
            <person name="Donnadieu C."/>
            <person name="Faraut T."/>
            <person name="Fievet G."/>
            <person name="Helmstetter N."/>
            <person name="King M."/>
            <person name="Knapp S.J."/>
            <person name="Lai Z."/>
            <person name="Le Paslier M.C."/>
            <person name="Lippi Y."/>
            <person name="Lorenzon L."/>
            <person name="Mandel J.R."/>
            <person name="Marage G."/>
            <person name="Marchand G."/>
            <person name="Marquand E."/>
            <person name="Bret-Mestries E."/>
            <person name="Morien E."/>
            <person name="Nambeesan S."/>
            <person name="Nguyen T."/>
            <person name="Pegot-Espagnet P."/>
            <person name="Pouilly N."/>
            <person name="Raftis F."/>
            <person name="Sallet E."/>
            <person name="Schiex T."/>
            <person name="Thomas J."/>
            <person name="Vandecasteele C."/>
            <person name="Vares D."/>
            <person name="Vear F."/>
            <person name="Vautrin S."/>
            <person name="Crespi M."/>
            <person name="Mangin B."/>
            <person name="Burke J.M."/>
            <person name="Salse J."/>
            <person name="Munos S."/>
            <person name="Vincourt P."/>
            <person name="Rieseberg L.H."/>
            <person name="Langlade N.B."/>
        </authorList>
    </citation>
    <scope>NUCLEOTIDE SEQUENCE [LARGE SCALE GENOMIC DNA]</scope>
    <source>
        <strain evidence="10">cv. SF193</strain>
        <tissue evidence="8">Leaves</tissue>
    </source>
</reference>
<dbReference type="PANTHER" id="PTHR27003:SF338">
    <property type="entry name" value="TYROSINE-PROTEIN KINASE, NON-RECEPTOR JAK_TYK2-RELATED"/>
    <property type="match status" value="1"/>
</dbReference>
<dbReference type="EMBL" id="CM007892">
    <property type="protein sequence ID" value="OTG31975.1"/>
    <property type="molecule type" value="Genomic_DNA"/>
</dbReference>
<evidence type="ECO:0000256" key="4">
    <source>
        <dbReference type="ARBA" id="ARBA00022777"/>
    </source>
</evidence>
<dbReference type="PROSITE" id="PS50011">
    <property type="entry name" value="PROTEIN_KINASE_DOM"/>
    <property type="match status" value="1"/>
</dbReference>
<dbReference type="GO" id="GO:0005886">
    <property type="term" value="C:plasma membrane"/>
    <property type="evidence" value="ECO:0000318"/>
    <property type="project" value="GO_Central"/>
</dbReference>
<dbReference type="EMBL" id="MNCJ02000318">
    <property type="protein sequence ID" value="KAF5815603.1"/>
    <property type="molecule type" value="Genomic_DNA"/>
</dbReference>
<keyword evidence="5 6" id="KW-0067">ATP-binding</keyword>
<dbReference type="InterPro" id="IPR008271">
    <property type="entry name" value="Ser/Thr_kinase_AS"/>
</dbReference>
<evidence type="ECO:0000256" key="6">
    <source>
        <dbReference type="PROSITE-ProRule" id="PRU10141"/>
    </source>
</evidence>
<dbReference type="InterPro" id="IPR000719">
    <property type="entry name" value="Prot_kinase_dom"/>
</dbReference>
<dbReference type="PROSITE" id="PS00108">
    <property type="entry name" value="PROTEIN_KINASE_ST"/>
    <property type="match status" value="1"/>
</dbReference>
<dbReference type="Proteomes" id="UP000215914">
    <property type="component" value="Chromosome 3"/>
</dbReference>
<evidence type="ECO:0000313" key="8">
    <source>
        <dbReference type="EMBL" id="KAF5815603.1"/>
    </source>
</evidence>
<dbReference type="Gene3D" id="3.30.200.20">
    <property type="entry name" value="Phosphorylase Kinase, domain 1"/>
    <property type="match status" value="1"/>
</dbReference>
<dbReference type="Gene3D" id="1.10.510.10">
    <property type="entry name" value="Transferase(Phosphotransferase) domain 1"/>
    <property type="match status" value="1"/>
</dbReference>
<evidence type="ECO:0000313" key="9">
    <source>
        <dbReference type="EMBL" id="OTG31975.1"/>
    </source>
</evidence>
<keyword evidence="4" id="KW-0418">Kinase</keyword>
<name>A0A251V8T1_HELAN</name>
<evidence type="ECO:0000313" key="10">
    <source>
        <dbReference type="Proteomes" id="UP000215914"/>
    </source>
</evidence>
<reference evidence="8" key="3">
    <citation type="submission" date="2020-06" db="EMBL/GenBank/DDBJ databases">
        <title>Helianthus annuus Genome sequencing and assembly Release 2.</title>
        <authorList>
            <person name="Gouzy J."/>
            <person name="Langlade N."/>
            <person name="Munos S."/>
        </authorList>
    </citation>
    <scope>NUCLEOTIDE SEQUENCE</scope>
    <source>
        <tissue evidence="8">Leaves</tissue>
    </source>
</reference>
<keyword evidence="3 6" id="KW-0547">Nucleotide-binding</keyword>
<dbReference type="AlphaFoldDB" id="A0A251V8T1"/>
<dbReference type="InterPro" id="IPR025886">
    <property type="entry name" value="PP2-like"/>
</dbReference>
<keyword evidence="10" id="KW-1185">Reference proteome</keyword>
<dbReference type="InterPro" id="IPR011009">
    <property type="entry name" value="Kinase-like_dom_sf"/>
</dbReference>
<evidence type="ECO:0000256" key="3">
    <source>
        <dbReference type="ARBA" id="ARBA00022741"/>
    </source>
</evidence>
<dbReference type="PANTHER" id="PTHR27003">
    <property type="entry name" value="OS07G0166700 PROTEIN"/>
    <property type="match status" value="1"/>
</dbReference>
<keyword evidence="1" id="KW-0723">Serine/threonine-protein kinase</keyword>
<evidence type="ECO:0000259" key="7">
    <source>
        <dbReference type="PROSITE" id="PS50011"/>
    </source>
</evidence>
<sequence>METIFGEFQHLRIQLEDIKSATDNFNDRKLIGVGGFGKVYEGELCHHKGRSMVAFKRLDRKFGQGEPEFWKEVMMLSRYTHENLISLLGFCDQGNEMILVYEHASNGSLDRHLSSATFTWIRRIKTCLDAARGLSYLHDHKGTQQRVLHRDIKSSNILLDDNWNVKISDMGLSKIGPANQQHTALVTNVVGTLGYLDPMYMELGILTKESDVYSFGVVLFEVLCGRLCYDNSNGKFQSLVRMWKQKAKQKTLDEIIFQDLVQEMDPRSLEIFSDIAFQCLQKHREERPTMSVVVEKLETALEFQEIYEEMKHPLSYEKIIKTAVHPLMYKSEEELKSCLSKGILLNGGKTWFSLNNNGEHCEMISAAECIIRVKSSSAYDKFVSEKISRFPPGSCFQTWHGVYKAHVRTQFLSPHITYTVNLVFKDTDRVLVPTELRYVCIQYSMEGETGSCHACLADVREDGWMMAELFQFESERRNVDLEIRFGSGHYEDWCSYLIEGIEFRPIEKVEHVVLDDDNVDMQTISESDDTYWEKKLPNNYDDIIKCSEDDLKWTTKKELYSILCKGFLMSNGQGWFSLAKNGKRCLMLPARYTLLEKQWKWKHHEESRFEDVAYSPDQPFSIVYNIKTEILSPATTYACYLVYKLPENSPEVLDTYEFIMQVRENYDDKTNWRLQDEKCGFIYMLNPQTPVIRPKAGQNSHKPMNRPKLKGIPKQRSDGWMEVQVWEFQTGKSKEIISMRVSLGTIYYGFFKVLTVQGIEFRPE</sequence>
<dbReference type="GO" id="GO:0004672">
    <property type="term" value="F:protein kinase activity"/>
    <property type="evidence" value="ECO:0000318"/>
    <property type="project" value="GO_Central"/>
</dbReference>
<dbReference type="Pfam" id="PF14299">
    <property type="entry name" value="PP2"/>
    <property type="match status" value="2"/>
</dbReference>
<dbReference type="PROSITE" id="PS00107">
    <property type="entry name" value="PROTEIN_KINASE_ATP"/>
    <property type="match status" value="1"/>
</dbReference>
<organism evidence="9 10">
    <name type="scientific">Helianthus annuus</name>
    <name type="common">Common sunflower</name>
    <dbReference type="NCBI Taxonomy" id="4232"/>
    <lineage>
        <taxon>Eukaryota</taxon>
        <taxon>Viridiplantae</taxon>
        <taxon>Streptophyta</taxon>
        <taxon>Embryophyta</taxon>
        <taxon>Tracheophyta</taxon>
        <taxon>Spermatophyta</taxon>
        <taxon>Magnoliopsida</taxon>
        <taxon>eudicotyledons</taxon>
        <taxon>Gunneridae</taxon>
        <taxon>Pentapetalae</taxon>
        <taxon>asterids</taxon>
        <taxon>campanulids</taxon>
        <taxon>Asterales</taxon>
        <taxon>Asteraceae</taxon>
        <taxon>Asteroideae</taxon>
        <taxon>Heliantheae alliance</taxon>
        <taxon>Heliantheae</taxon>
        <taxon>Helianthus</taxon>
    </lineage>
</organism>
<evidence type="ECO:0000256" key="5">
    <source>
        <dbReference type="ARBA" id="ARBA00022840"/>
    </source>
</evidence>